<reference evidence="1" key="1">
    <citation type="submission" date="2016-07" db="EMBL/GenBank/DDBJ databases">
        <title>Microvirga ossetica sp. nov. a new species of rhizobia isolated from root nodules of the legume species Vicia alpestris Steven originated from North Ossetia region in the Caucasus.</title>
        <authorList>
            <person name="Safronova V.I."/>
            <person name="Kuznetsova I.G."/>
            <person name="Sazanova A.L."/>
            <person name="Belimov A."/>
            <person name="Andronov E."/>
            <person name="Osledkin Y.S."/>
            <person name="Onishchuk O.P."/>
            <person name="Kurchak O.N."/>
            <person name="Shaposhnikov A.I."/>
            <person name="Willems A."/>
            <person name="Tikhonovich I.A."/>
        </authorList>
    </citation>
    <scope>NUCLEOTIDE SEQUENCE [LARGE SCALE GENOMIC DNA]</scope>
    <source>
        <strain evidence="1">V5/3M</strain>
        <plasmid evidence="1">unnamed2</plasmid>
    </source>
</reference>
<proteinExistence type="predicted"/>
<dbReference type="KEGG" id="moc:BB934_41510"/>
<geneLocation type="plasmid" evidence="1">
    <name>unnamed2</name>
</geneLocation>
<protein>
    <submittedName>
        <fullName evidence="1">Uncharacterized protein</fullName>
    </submittedName>
</protein>
<keyword evidence="1" id="KW-0614">Plasmid</keyword>
<sequence>MLSFESVEEVCESKSITLVLHPAIRRAVRGYEESFYIGLRCFLKGETDGLYFLPLECGSYERLRFSQRQSAGGHPILRVDPVAAEGLQRIKGG</sequence>
<name>A0A1B2EXH2_9HYPH</name>
<evidence type="ECO:0000313" key="1">
    <source>
        <dbReference type="EMBL" id="ANY84648.1"/>
    </source>
</evidence>
<accession>A0A1B2EXH2</accession>
<gene>
    <name evidence="1" type="ORF">BB934_41510</name>
</gene>
<dbReference type="EMBL" id="CP016619">
    <property type="protein sequence ID" value="ANY84648.1"/>
    <property type="molecule type" value="Genomic_DNA"/>
</dbReference>
<dbReference type="AlphaFoldDB" id="A0A1B2EXH2"/>
<organism evidence="1">
    <name type="scientific">Microvirga ossetica</name>
    <dbReference type="NCBI Taxonomy" id="1882682"/>
    <lineage>
        <taxon>Bacteria</taxon>
        <taxon>Pseudomonadati</taxon>
        <taxon>Pseudomonadota</taxon>
        <taxon>Alphaproteobacteria</taxon>
        <taxon>Hyphomicrobiales</taxon>
        <taxon>Methylobacteriaceae</taxon>
        <taxon>Microvirga</taxon>
    </lineage>
</organism>